<evidence type="ECO:0000259" key="1">
    <source>
        <dbReference type="PROSITE" id="PS50878"/>
    </source>
</evidence>
<dbReference type="EMBL" id="MPRK01000347">
    <property type="protein sequence ID" value="OOZ36155.1"/>
    <property type="molecule type" value="Genomic_DNA"/>
</dbReference>
<dbReference type="AlphaFoldDB" id="A0A1T2KTH5"/>
<dbReference type="PROSITE" id="PS50878">
    <property type="entry name" value="RT_POL"/>
    <property type="match status" value="1"/>
</dbReference>
<dbReference type="PANTHER" id="PTHR21301">
    <property type="entry name" value="REVERSE TRANSCRIPTASE"/>
    <property type="match status" value="1"/>
</dbReference>
<name>A0A1T2KTH5_9GAMM</name>
<dbReference type="InterPro" id="IPR000477">
    <property type="entry name" value="RT_dom"/>
</dbReference>
<evidence type="ECO:0000313" key="3">
    <source>
        <dbReference type="Proteomes" id="UP000190198"/>
    </source>
</evidence>
<sequence length="125" mass="14682">SPDDLTKLIRFILTHNAFTFNGQHYLQEHGTAMGTKFAPQYANLFMHKLEQDFLSTQTLQPDLYKRYIDDIFLIWTHGLEALKHFHNAFNHFHPTIKLTIGYSYDSVDFLDTTVSIRNNRLFTSL</sequence>
<comment type="caution">
    <text evidence="2">The sequence shown here is derived from an EMBL/GenBank/DDBJ whole genome shotgun (WGS) entry which is preliminary data.</text>
</comment>
<evidence type="ECO:0000313" key="2">
    <source>
        <dbReference type="EMBL" id="OOZ36155.1"/>
    </source>
</evidence>
<keyword evidence="3" id="KW-1185">Reference proteome</keyword>
<feature type="non-terminal residue" evidence="2">
    <location>
        <position position="1"/>
    </location>
</feature>
<feature type="domain" description="Reverse transcriptase" evidence="1">
    <location>
        <begin position="1"/>
        <end position="125"/>
    </location>
</feature>
<dbReference type="Proteomes" id="UP000190198">
    <property type="component" value="Unassembled WGS sequence"/>
</dbReference>
<reference evidence="2 3" key="1">
    <citation type="submission" date="2016-11" db="EMBL/GenBank/DDBJ databases">
        <title>Mixed transmission modes and dynamic genome evolution in an obligate animal-bacterial symbiosis.</title>
        <authorList>
            <person name="Russell S.L."/>
            <person name="Corbett-Detig R.B."/>
            <person name="Cavanaugh C.M."/>
        </authorList>
    </citation>
    <scope>NUCLEOTIDE SEQUENCE [LARGE SCALE GENOMIC DNA]</scope>
    <source>
        <strain evidence="2">Sp-SM6</strain>
    </source>
</reference>
<organism evidence="2 3">
    <name type="scientific">Solemya elarraichensis gill symbiont</name>
    <dbReference type="NCBI Taxonomy" id="1918949"/>
    <lineage>
        <taxon>Bacteria</taxon>
        <taxon>Pseudomonadati</taxon>
        <taxon>Pseudomonadota</taxon>
        <taxon>Gammaproteobacteria</taxon>
        <taxon>sulfur-oxidizing symbionts</taxon>
    </lineage>
</organism>
<dbReference type="RefSeq" id="WP_217349046.1">
    <property type="nucleotide sequence ID" value="NZ_MPRK01000347.1"/>
</dbReference>
<accession>A0A1T2KTH5</accession>
<proteinExistence type="predicted"/>
<gene>
    <name evidence="2" type="ORF">BOW52_10930</name>
</gene>
<dbReference type="PANTHER" id="PTHR21301:SF10">
    <property type="entry name" value="REVERSE TRANSCRIPTASE DOMAIN-CONTAINING PROTEIN"/>
    <property type="match status" value="1"/>
</dbReference>
<protein>
    <recommendedName>
        <fullName evidence="1">Reverse transcriptase domain-containing protein</fullName>
    </recommendedName>
</protein>